<dbReference type="InterPro" id="IPR012340">
    <property type="entry name" value="NA-bd_OB-fold"/>
</dbReference>
<evidence type="ECO:0000259" key="3">
    <source>
        <dbReference type="PROSITE" id="PS51857"/>
    </source>
</evidence>
<gene>
    <name evidence="4" type="ORF">METZ01_LOCUS347565</name>
</gene>
<evidence type="ECO:0000313" key="4">
    <source>
        <dbReference type="EMBL" id="SVC94711.1"/>
    </source>
</evidence>
<dbReference type="PANTHER" id="PTHR11544">
    <property type="entry name" value="COLD SHOCK DOMAIN CONTAINING PROTEINS"/>
    <property type="match status" value="1"/>
</dbReference>
<evidence type="ECO:0000256" key="1">
    <source>
        <dbReference type="ARBA" id="ARBA00004496"/>
    </source>
</evidence>
<proteinExistence type="predicted"/>
<dbReference type="GO" id="GO:0005737">
    <property type="term" value="C:cytoplasm"/>
    <property type="evidence" value="ECO:0007669"/>
    <property type="project" value="UniProtKB-SubCell"/>
</dbReference>
<evidence type="ECO:0000256" key="2">
    <source>
        <dbReference type="ARBA" id="ARBA00022490"/>
    </source>
</evidence>
<name>A0A382RDR1_9ZZZZ</name>
<dbReference type="PRINTS" id="PR00050">
    <property type="entry name" value="COLDSHOCK"/>
</dbReference>
<dbReference type="InterPro" id="IPR002059">
    <property type="entry name" value="CSP_DNA-bd"/>
</dbReference>
<dbReference type="EMBL" id="UINC01120305">
    <property type="protein sequence ID" value="SVC94711.1"/>
    <property type="molecule type" value="Genomic_DNA"/>
</dbReference>
<feature type="domain" description="CSD" evidence="3">
    <location>
        <begin position="1"/>
        <end position="63"/>
    </location>
</feature>
<sequence length="65" mass="7264">MENGKVKFYNKEKKFGFIAGDDGKDYFFHATGIAADIYVVDGDKVEFKTVEGDRGPKAIEISQID</sequence>
<organism evidence="4">
    <name type="scientific">marine metagenome</name>
    <dbReference type="NCBI Taxonomy" id="408172"/>
    <lineage>
        <taxon>unclassified sequences</taxon>
        <taxon>metagenomes</taxon>
        <taxon>ecological metagenomes</taxon>
    </lineage>
</organism>
<accession>A0A382RDR1</accession>
<dbReference type="AlphaFoldDB" id="A0A382RDR1"/>
<protein>
    <recommendedName>
        <fullName evidence="3">CSD domain-containing protein</fullName>
    </recommendedName>
</protein>
<reference evidence="4" key="1">
    <citation type="submission" date="2018-05" db="EMBL/GenBank/DDBJ databases">
        <authorList>
            <person name="Lanie J.A."/>
            <person name="Ng W.-L."/>
            <person name="Kazmierczak K.M."/>
            <person name="Andrzejewski T.M."/>
            <person name="Davidsen T.M."/>
            <person name="Wayne K.J."/>
            <person name="Tettelin H."/>
            <person name="Glass J.I."/>
            <person name="Rusch D."/>
            <person name="Podicherti R."/>
            <person name="Tsui H.-C.T."/>
            <person name="Winkler M.E."/>
        </authorList>
    </citation>
    <scope>NUCLEOTIDE SEQUENCE</scope>
</reference>
<dbReference type="PROSITE" id="PS51857">
    <property type="entry name" value="CSD_2"/>
    <property type="match status" value="1"/>
</dbReference>
<dbReference type="Pfam" id="PF00313">
    <property type="entry name" value="CSD"/>
    <property type="match status" value="1"/>
</dbReference>
<dbReference type="SUPFAM" id="SSF50249">
    <property type="entry name" value="Nucleic acid-binding proteins"/>
    <property type="match status" value="1"/>
</dbReference>
<dbReference type="GO" id="GO:0003676">
    <property type="term" value="F:nucleic acid binding"/>
    <property type="evidence" value="ECO:0007669"/>
    <property type="project" value="InterPro"/>
</dbReference>
<dbReference type="InterPro" id="IPR050181">
    <property type="entry name" value="Cold_shock_domain"/>
</dbReference>
<dbReference type="Gene3D" id="2.40.50.140">
    <property type="entry name" value="Nucleic acid-binding proteins"/>
    <property type="match status" value="1"/>
</dbReference>
<comment type="subcellular location">
    <subcellularLocation>
        <location evidence="1">Cytoplasm</location>
    </subcellularLocation>
</comment>
<keyword evidence="2" id="KW-0963">Cytoplasm</keyword>
<dbReference type="PIRSF" id="PIRSF002599">
    <property type="entry name" value="Cold_shock_A"/>
    <property type="match status" value="1"/>
</dbReference>
<dbReference type="SMART" id="SM00357">
    <property type="entry name" value="CSP"/>
    <property type="match status" value="1"/>
</dbReference>
<dbReference type="InterPro" id="IPR012156">
    <property type="entry name" value="Cold_shock_CspA"/>
</dbReference>
<dbReference type="InterPro" id="IPR011129">
    <property type="entry name" value="CSD"/>
</dbReference>